<comment type="caution">
    <text evidence="11">The sequence shown here is derived from an EMBL/GenBank/DDBJ whole genome shotgun (WGS) entry which is preliminary data.</text>
</comment>
<evidence type="ECO:0000256" key="7">
    <source>
        <dbReference type="ARBA" id="ARBA00023146"/>
    </source>
</evidence>
<dbReference type="InterPro" id="IPR045462">
    <property type="entry name" value="aa-tRNA-synth_I_cd-bd"/>
</dbReference>
<evidence type="ECO:0000313" key="12">
    <source>
        <dbReference type="Proteomes" id="UP000663870"/>
    </source>
</evidence>
<keyword evidence="12" id="KW-1185">Reference proteome</keyword>
<dbReference type="InterPro" id="IPR001841">
    <property type="entry name" value="Znf_RING"/>
</dbReference>
<organism evidence="11 12">
    <name type="scientific">Rotaria sordida</name>
    <dbReference type="NCBI Taxonomy" id="392033"/>
    <lineage>
        <taxon>Eukaryota</taxon>
        <taxon>Metazoa</taxon>
        <taxon>Spiralia</taxon>
        <taxon>Gnathifera</taxon>
        <taxon>Rotifera</taxon>
        <taxon>Eurotatoria</taxon>
        <taxon>Bdelloidea</taxon>
        <taxon>Philodinida</taxon>
        <taxon>Philodinidae</taxon>
        <taxon>Rotaria</taxon>
    </lineage>
</organism>
<reference evidence="11" key="1">
    <citation type="submission" date="2021-02" db="EMBL/GenBank/DDBJ databases">
        <authorList>
            <person name="Nowell W R."/>
        </authorList>
    </citation>
    <scope>NUCLEOTIDE SEQUENCE</scope>
</reference>
<dbReference type="PANTHER" id="PTHR21540">
    <property type="entry name" value="RING FINGER AND SWIM DOMAIN-CONTAINING PROTEIN 2"/>
    <property type="match status" value="1"/>
</dbReference>
<keyword evidence="3 8" id="KW-0863">Zinc-finger</keyword>
<keyword evidence="3 8" id="KW-0479">Metal-binding</keyword>
<evidence type="ECO:0000256" key="5">
    <source>
        <dbReference type="ARBA" id="ARBA00022840"/>
    </source>
</evidence>
<dbReference type="Pfam" id="PF04434">
    <property type="entry name" value="SWIM"/>
    <property type="match status" value="1"/>
</dbReference>
<dbReference type="GO" id="GO:0000049">
    <property type="term" value="F:tRNA binding"/>
    <property type="evidence" value="ECO:0007669"/>
    <property type="project" value="InterPro"/>
</dbReference>
<dbReference type="InterPro" id="IPR008925">
    <property type="entry name" value="aa_tRNA-synth_I_cd-bd_sf"/>
</dbReference>
<dbReference type="GO" id="GO:0061630">
    <property type="term" value="F:ubiquitin protein ligase activity"/>
    <property type="evidence" value="ECO:0007669"/>
    <property type="project" value="InterPro"/>
</dbReference>
<keyword evidence="1" id="KW-0436">Ligase</keyword>
<keyword evidence="4" id="KW-0862">Zinc</keyword>
<feature type="domain" description="SWIM-type" evidence="10">
    <location>
        <begin position="191"/>
        <end position="223"/>
    </location>
</feature>
<dbReference type="Gene3D" id="3.30.40.10">
    <property type="entry name" value="Zinc/RING finger domain, C3HC4 (zinc finger)"/>
    <property type="match status" value="1"/>
</dbReference>
<feature type="domain" description="RING-type" evidence="9">
    <location>
        <begin position="289"/>
        <end position="336"/>
    </location>
</feature>
<keyword evidence="6" id="KW-0648">Protein biosynthesis</keyword>
<dbReference type="GO" id="GO:0004812">
    <property type="term" value="F:aminoacyl-tRNA ligase activity"/>
    <property type="evidence" value="ECO:0007669"/>
    <property type="project" value="UniProtKB-KW"/>
</dbReference>
<proteinExistence type="predicted"/>
<dbReference type="SMART" id="SM00184">
    <property type="entry name" value="RING"/>
    <property type="match status" value="1"/>
</dbReference>
<keyword evidence="5" id="KW-0067">ATP-binding</keyword>
<name>A0A816CXC1_9BILA</name>
<evidence type="ECO:0000259" key="10">
    <source>
        <dbReference type="PROSITE" id="PS50966"/>
    </source>
</evidence>
<dbReference type="AlphaFoldDB" id="A0A816CXC1"/>
<dbReference type="Proteomes" id="UP000663870">
    <property type="component" value="Unassembled WGS sequence"/>
</dbReference>
<dbReference type="InterPro" id="IPR039903">
    <property type="entry name" value="Zswim2"/>
</dbReference>
<evidence type="ECO:0000256" key="6">
    <source>
        <dbReference type="ARBA" id="ARBA00022917"/>
    </source>
</evidence>
<dbReference type="Gene3D" id="1.10.10.350">
    <property type="match status" value="1"/>
</dbReference>
<dbReference type="EMBL" id="CAJNOL010007734">
    <property type="protein sequence ID" value="CAF1630843.1"/>
    <property type="molecule type" value="Genomic_DNA"/>
</dbReference>
<dbReference type="GO" id="GO:0008270">
    <property type="term" value="F:zinc ion binding"/>
    <property type="evidence" value="ECO:0007669"/>
    <property type="project" value="UniProtKB-KW"/>
</dbReference>
<dbReference type="PANTHER" id="PTHR21540:SF3">
    <property type="entry name" value="E3 UBIQUITIN-PROTEIN LIGASE ZSWIM2"/>
    <property type="match status" value="1"/>
</dbReference>
<dbReference type="Pfam" id="PF13639">
    <property type="entry name" value="zf-RING_2"/>
    <property type="match status" value="1"/>
</dbReference>
<dbReference type="InterPro" id="IPR013083">
    <property type="entry name" value="Znf_RING/FYVE/PHD"/>
</dbReference>
<evidence type="ECO:0000313" key="11">
    <source>
        <dbReference type="EMBL" id="CAF1630843.1"/>
    </source>
</evidence>
<evidence type="ECO:0000256" key="8">
    <source>
        <dbReference type="PROSITE-ProRule" id="PRU00175"/>
    </source>
</evidence>
<dbReference type="PROSITE" id="PS50966">
    <property type="entry name" value="ZF_SWIM"/>
    <property type="match status" value="1"/>
</dbReference>
<evidence type="ECO:0000256" key="4">
    <source>
        <dbReference type="ARBA" id="ARBA00022833"/>
    </source>
</evidence>
<evidence type="ECO:0000259" key="9">
    <source>
        <dbReference type="PROSITE" id="PS50089"/>
    </source>
</evidence>
<dbReference type="SUPFAM" id="SSF57850">
    <property type="entry name" value="RING/U-box"/>
    <property type="match status" value="1"/>
</dbReference>
<gene>
    <name evidence="11" type="ORF">JXQ802_LOCUS51778</name>
</gene>
<dbReference type="PROSITE" id="PS50089">
    <property type="entry name" value="ZF_RING_2"/>
    <property type="match status" value="1"/>
</dbReference>
<protein>
    <recommendedName>
        <fullName evidence="13">SWIM-type domain-containing protein</fullName>
    </recommendedName>
</protein>
<evidence type="ECO:0000256" key="1">
    <source>
        <dbReference type="ARBA" id="ARBA00022598"/>
    </source>
</evidence>
<dbReference type="GO" id="GO:0005524">
    <property type="term" value="F:ATP binding"/>
    <property type="evidence" value="ECO:0007669"/>
    <property type="project" value="UniProtKB-KW"/>
</dbReference>
<dbReference type="SUPFAM" id="SSF48163">
    <property type="entry name" value="An anticodon-binding domain of class I aminoacyl-tRNA synthetases"/>
    <property type="match status" value="1"/>
</dbReference>
<dbReference type="GO" id="GO:0006412">
    <property type="term" value="P:translation"/>
    <property type="evidence" value="ECO:0007669"/>
    <property type="project" value="UniProtKB-KW"/>
</dbReference>
<evidence type="ECO:0000256" key="3">
    <source>
        <dbReference type="ARBA" id="ARBA00022771"/>
    </source>
</evidence>
<evidence type="ECO:0000256" key="2">
    <source>
        <dbReference type="ARBA" id="ARBA00022741"/>
    </source>
</evidence>
<dbReference type="InterPro" id="IPR007527">
    <property type="entry name" value="Znf_SWIM"/>
</dbReference>
<dbReference type="Pfam" id="PF19269">
    <property type="entry name" value="Anticodon_2"/>
    <property type="match status" value="1"/>
</dbReference>
<keyword evidence="2" id="KW-0547">Nucleotide-binding</keyword>
<keyword evidence="7" id="KW-0030">Aminoacyl-tRNA synthetase</keyword>
<sequence length="378" mass="45259">MIDFRIILLDELFTNNSYEYLWKEPEIKKDFIDNIEQFKFVIKQTLNNFNEIHFRHDDIKKFIKEYQPNTITNKQIFRIWRLVLCGCLQGPPVQEIATFFGSDIVRKRFENALVVLDQQNENVQQTYSSSSSSSSVEHDDSIKEILSNHRKILFDKALGEMLTRHFYLIQHEFLSSDRFEGWIYTYNRHRYKIIISYHSSCSCKKFQKNNVCKHFLFVLKRIFNIDLYSLDLRLSIMEYRRFTNIDLEYIFQGQIRRLCSIVPPSSQLNKKEQLLLTFKCQSIDYNDVCPICFERLLMKNRKLVTCFYSCGKSMHKDCMNEWKHIKGKSTNCPLCQAHWINASAAEKAVIDYYARRSYPIEKQKKYILCCLYTPPDYF</sequence>
<evidence type="ECO:0008006" key="13">
    <source>
        <dbReference type="Google" id="ProtNLM"/>
    </source>
</evidence>
<accession>A0A816CXC1</accession>
<dbReference type="InterPro" id="IPR020751">
    <property type="entry name" value="aa-tRNA-synth_I_codon-bd_sub2"/>
</dbReference>